<name>A0A8S9IXX2_BRACR</name>
<accession>A0A8S9IXX2</accession>
<gene>
    <name evidence="1" type="ORF">F2Q70_00002653</name>
</gene>
<dbReference type="AlphaFoldDB" id="A0A8S9IXX2"/>
<sequence length="157" mass="17740">MALKNKGHGEVYKWDRVLRIVEKGLHKRSSTVLLRYCFQAVAYAIWHERNVRRVGEASQPATCLIAKLDKLIRNIISSLRKRSNGICMSFFLSLWDLFSGLLRPRSTLYCIITSQVGDKDSIVKIAGVGDMSLKTLLKYGFGFEHDFLPVVAAVHIG</sequence>
<organism evidence="1">
    <name type="scientific">Brassica cretica</name>
    <name type="common">Mustard</name>
    <dbReference type="NCBI Taxonomy" id="69181"/>
    <lineage>
        <taxon>Eukaryota</taxon>
        <taxon>Viridiplantae</taxon>
        <taxon>Streptophyta</taxon>
        <taxon>Embryophyta</taxon>
        <taxon>Tracheophyta</taxon>
        <taxon>Spermatophyta</taxon>
        <taxon>Magnoliopsida</taxon>
        <taxon>eudicotyledons</taxon>
        <taxon>Gunneridae</taxon>
        <taxon>Pentapetalae</taxon>
        <taxon>rosids</taxon>
        <taxon>malvids</taxon>
        <taxon>Brassicales</taxon>
        <taxon>Brassicaceae</taxon>
        <taxon>Brassiceae</taxon>
        <taxon>Brassica</taxon>
    </lineage>
</organism>
<dbReference type="EMBL" id="QGKY02001015">
    <property type="protein sequence ID" value="KAF2574689.1"/>
    <property type="molecule type" value="Genomic_DNA"/>
</dbReference>
<evidence type="ECO:0000313" key="1">
    <source>
        <dbReference type="EMBL" id="KAF2574689.1"/>
    </source>
</evidence>
<comment type="caution">
    <text evidence="1">The sequence shown here is derived from an EMBL/GenBank/DDBJ whole genome shotgun (WGS) entry which is preliminary data.</text>
</comment>
<reference evidence="1" key="1">
    <citation type="submission" date="2019-12" db="EMBL/GenBank/DDBJ databases">
        <title>Genome sequencing and annotation of Brassica cretica.</title>
        <authorList>
            <person name="Studholme D.J."/>
            <person name="Sarris P.F."/>
        </authorList>
    </citation>
    <scope>NUCLEOTIDE SEQUENCE</scope>
    <source>
        <strain evidence="1">PFS-102/07</strain>
        <tissue evidence="1">Leaf</tissue>
    </source>
</reference>
<protein>
    <submittedName>
        <fullName evidence="1">Uncharacterized protein</fullName>
    </submittedName>
</protein>
<proteinExistence type="predicted"/>